<evidence type="ECO:0000313" key="3">
    <source>
        <dbReference type="EMBL" id="EDW66183.2"/>
    </source>
</evidence>
<dbReference type="PANTHER" id="PTHR21166">
    <property type="entry name" value="CELL DIVISION CONTROL PROTEIN 24 OB DOMAIN-CONTAINING PROTEIN-RELATED"/>
    <property type="match status" value="1"/>
</dbReference>
<dbReference type="GO" id="GO:0003697">
    <property type="term" value="F:single-stranded DNA binding"/>
    <property type="evidence" value="ECO:0007669"/>
    <property type="project" value="TreeGrafter"/>
</dbReference>
<evidence type="ECO:0000313" key="4">
    <source>
        <dbReference type="Proteomes" id="UP000008792"/>
    </source>
</evidence>
<organism evidence="3 4">
    <name type="scientific">Drosophila virilis</name>
    <name type="common">Fruit fly</name>
    <dbReference type="NCBI Taxonomy" id="7244"/>
    <lineage>
        <taxon>Eukaryota</taxon>
        <taxon>Metazoa</taxon>
        <taxon>Ecdysozoa</taxon>
        <taxon>Arthropoda</taxon>
        <taxon>Hexapoda</taxon>
        <taxon>Insecta</taxon>
        <taxon>Pterygota</taxon>
        <taxon>Neoptera</taxon>
        <taxon>Endopterygota</taxon>
        <taxon>Diptera</taxon>
        <taxon>Brachycera</taxon>
        <taxon>Muscomorpha</taxon>
        <taxon>Ephydroidea</taxon>
        <taxon>Drosophilidae</taxon>
        <taxon>Drosophila</taxon>
    </lineage>
</organism>
<gene>
    <name evidence="3" type="primary">Dvir\GJ15884</name>
    <name evidence="3" type="ORF">Dvir_GJ15884</name>
</gene>
<evidence type="ECO:0000259" key="2">
    <source>
        <dbReference type="Pfam" id="PF24903"/>
    </source>
</evidence>
<dbReference type="Pfam" id="PF24903">
    <property type="entry name" value="OB_MEIOB_N"/>
    <property type="match status" value="1"/>
</dbReference>
<dbReference type="HOGENOM" id="CLU_042457_1_0_1"/>
<name>B4MAC4_DROVI</name>
<dbReference type="eggNOG" id="KOG0851">
    <property type="taxonomic scope" value="Eukaryota"/>
</dbReference>
<reference evidence="3 4" key="1">
    <citation type="journal article" date="2007" name="Nature">
        <title>Evolution of genes and genomes on the Drosophila phylogeny.</title>
        <authorList>
            <consortium name="Drosophila 12 Genomes Consortium"/>
            <person name="Clark A.G."/>
            <person name="Eisen M.B."/>
            <person name="Smith D.R."/>
            <person name="Bergman C.M."/>
            <person name="Oliver B."/>
            <person name="Markow T.A."/>
            <person name="Kaufman T.C."/>
            <person name="Kellis M."/>
            <person name="Gelbart W."/>
            <person name="Iyer V.N."/>
            <person name="Pollard D.A."/>
            <person name="Sackton T.B."/>
            <person name="Larracuente A.M."/>
            <person name="Singh N.D."/>
            <person name="Abad J.P."/>
            <person name="Abt D.N."/>
            <person name="Adryan B."/>
            <person name="Aguade M."/>
            <person name="Akashi H."/>
            <person name="Anderson W.W."/>
            <person name="Aquadro C.F."/>
            <person name="Ardell D.H."/>
            <person name="Arguello R."/>
            <person name="Artieri C.G."/>
            <person name="Barbash D.A."/>
            <person name="Barker D."/>
            <person name="Barsanti P."/>
            <person name="Batterham P."/>
            <person name="Batzoglou S."/>
            <person name="Begun D."/>
            <person name="Bhutkar A."/>
            <person name="Blanco E."/>
            <person name="Bosak S.A."/>
            <person name="Bradley R.K."/>
            <person name="Brand A.D."/>
            <person name="Brent M.R."/>
            <person name="Brooks A.N."/>
            <person name="Brown R.H."/>
            <person name="Butlin R.K."/>
            <person name="Caggese C."/>
            <person name="Calvi B.R."/>
            <person name="Bernardo de Carvalho A."/>
            <person name="Caspi A."/>
            <person name="Castrezana S."/>
            <person name="Celniker S.E."/>
            <person name="Chang J.L."/>
            <person name="Chapple C."/>
            <person name="Chatterji S."/>
            <person name="Chinwalla A."/>
            <person name="Civetta A."/>
            <person name="Clifton S.W."/>
            <person name="Comeron J.M."/>
            <person name="Costello J.C."/>
            <person name="Coyne J.A."/>
            <person name="Daub J."/>
            <person name="David R.G."/>
            <person name="Delcher A.L."/>
            <person name="Delehaunty K."/>
            <person name="Do C.B."/>
            <person name="Ebling H."/>
            <person name="Edwards K."/>
            <person name="Eickbush T."/>
            <person name="Evans J.D."/>
            <person name="Filipski A."/>
            <person name="Findeiss S."/>
            <person name="Freyhult E."/>
            <person name="Fulton L."/>
            <person name="Fulton R."/>
            <person name="Garcia A.C."/>
            <person name="Gardiner A."/>
            <person name="Garfield D.A."/>
            <person name="Garvin B.E."/>
            <person name="Gibson G."/>
            <person name="Gilbert D."/>
            <person name="Gnerre S."/>
            <person name="Godfrey J."/>
            <person name="Good R."/>
            <person name="Gotea V."/>
            <person name="Gravely B."/>
            <person name="Greenberg A.J."/>
            <person name="Griffiths-Jones S."/>
            <person name="Gross S."/>
            <person name="Guigo R."/>
            <person name="Gustafson E.A."/>
            <person name="Haerty W."/>
            <person name="Hahn M.W."/>
            <person name="Halligan D.L."/>
            <person name="Halpern A.L."/>
            <person name="Halter G.M."/>
            <person name="Han M.V."/>
            <person name="Heger A."/>
            <person name="Hillier L."/>
            <person name="Hinrichs A.S."/>
            <person name="Holmes I."/>
            <person name="Hoskins R.A."/>
            <person name="Hubisz M.J."/>
            <person name="Hultmark D."/>
            <person name="Huntley M.A."/>
            <person name="Jaffe D.B."/>
            <person name="Jagadeeshan S."/>
            <person name="Jeck W.R."/>
            <person name="Johnson J."/>
            <person name="Jones C.D."/>
            <person name="Jordan W.C."/>
            <person name="Karpen G.H."/>
            <person name="Kataoka E."/>
            <person name="Keightley P.D."/>
            <person name="Kheradpour P."/>
            <person name="Kirkness E.F."/>
            <person name="Koerich L.B."/>
            <person name="Kristiansen K."/>
            <person name="Kudrna D."/>
            <person name="Kulathinal R.J."/>
            <person name="Kumar S."/>
            <person name="Kwok R."/>
            <person name="Lander E."/>
            <person name="Langley C.H."/>
            <person name="Lapoint R."/>
            <person name="Lazzaro B.P."/>
            <person name="Lee S.J."/>
            <person name="Levesque L."/>
            <person name="Li R."/>
            <person name="Lin C.F."/>
            <person name="Lin M.F."/>
            <person name="Lindblad-Toh K."/>
            <person name="Llopart A."/>
            <person name="Long M."/>
            <person name="Low L."/>
            <person name="Lozovsky E."/>
            <person name="Lu J."/>
            <person name="Luo M."/>
            <person name="Machado C.A."/>
            <person name="Makalowski W."/>
            <person name="Marzo M."/>
            <person name="Matsuda M."/>
            <person name="Matzkin L."/>
            <person name="McAllister B."/>
            <person name="McBride C.S."/>
            <person name="McKernan B."/>
            <person name="McKernan K."/>
            <person name="Mendez-Lago M."/>
            <person name="Minx P."/>
            <person name="Mollenhauer M.U."/>
            <person name="Montooth K."/>
            <person name="Mount S.M."/>
            <person name="Mu X."/>
            <person name="Myers E."/>
            <person name="Negre B."/>
            <person name="Newfeld S."/>
            <person name="Nielsen R."/>
            <person name="Noor M.A."/>
            <person name="O'Grady P."/>
            <person name="Pachter L."/>
            <person name="Papaceit M."/>
            <person name="Parisi M.J."/>
            <person name="Parisi M."/>
            <person name="Parts L."/>
            <person name="Pedersen J.S."/>
            <person name="Pesole G."/>
            <person name="Phillippy A.M."/>
            <person name="Ponting C.P."/>
            <person name="Pop M."/>
            <person name="Porcelli D."/>
            <person name="Powell J.R."/>
            <person name="Prohaska S."/>
            <person name="Pruitt K."/>
            <person name="Puig M."/>
            <person name="Quesneville H."/>
            <person name="Ram K.R."/>
            <person name="Rand D."/>
            <person name="Rasmussen M.D."/>
            <person name="Reed L.K."/>
            <person name="Reenan R."/>
            <person name="Reily A."/>
            <person name="Remington K.A."/>
            <person name="Rieger T.T."/>
            <person name="Ritchie M.G."/>
            <person name="Robin C."/>
            <person name="Rogers Y.H."/>
            <person name="Rohde C."/>
            <person name="Rozas J."/>
            <person name="Rubenfield M.J."/>
            <person name="Ruiz A."/>
            <person name="Russo S."/>
            <person name="Salzberg S.L."/>
            <person name="Sanchez-Gracia A."/>
            <person name="Saranga D.J."/>
            <person name="Sato H."/>
            <person name="Schaeffer S.W."/>
            <person name="Schatz M.C."/>
            <person name="Schlenke T."/>
            <person name="Schwartz R."/>
            <person name="Segarra C."/>
            <person name="Singh R.S."/>
            <person name="Sirot L."/>
            <person name="Sirota M."/>
            <person name="Sisneros N.B."/>
            <person name="Smith C.D."/>
            <person name="Smith T.F."/>
            <person name="Spieth J."/>
            <person name="Stage D.E."/>
            <person name="Stark A."/>
            <person name="Stephan W."/>
            <person name="Strausberg R.L."/>
            <person name="Strempel S."/>
            <person name="Sturgill D."/>
            <person name="Sutton G."/>
            <person name="Sutton G.G."/>
            <person name="Tao W."/>
            <person name="Teichmann S."/>
            <person name="Tobari Y.N."/>
            <person name="Tomimura Y."/>
            <person name="Tsolas J.M."/>
            <person name="Valente V.L."/>
            <person name="Venter E."/>
            <person name="Venter J.C."/>
            <person name="Vicario S."/>
            <person name="Vieira F.G."/>
            <person name="Vilella A.J."/>
            <person name="Villasante A."/>
            <person name="Walenz B."/>
            <person name="Wang J."/>
            <person name="Wasserman M."/>
            <person name="Watts T."/>
            <person name="Wilson D."/>
            <person name="Wilson R.K."/>
            <person name="Wing R.A."/>
            <person name="Wolfner M.F."/>
            <person name="Wong A."/>
            <person name="Wong G.K."/>
            <person name="Wu C.I."/>
            <person name="Wu G."/>
            <person name="Yamamoto D."/>
            <person name="Yang H.P."/>
            <person name="Yang S.P."/>
            <person name="Yorke J.A."/>
            <person name="Yoshida K."/>
            <person name="Zdobnov E."/>
            <person name="Zhang P."/>
            <person name="Zhang Y."/>
            <person name="Zimin A.V."/>
            <person name="Baldwin J."/>
            <person name="Abdouelleil A."/>
            <person name="Abdulkadir J."/>
            <person name="Abebe A."/>
            <person name="Abera B."/>
            <person name="Abreu J."/>
            <person name="Acer S.C."/>
            <person name="Aftuck L."/>
            <person name="Alexander A."/>
            <person name="An P."/>
            <person name="Anderson E."/>
            <person name="Anderson S."/>
            <person name="Arachi H."/>
            <person name="Azer M."/>
            <person name="Bachantsang P."/>
            <person name="Barry A."/>
            <person name="Bayul T."/>
            <person name="Berlin A."/>
            <person name="Bessette D."/>
            <person name="Bloom T."/>
            <person name="Blye J."/>
            <person name="Boguslavskiy L."/>
            <person name="Bonnet C."/>
            <person name="Boukhgalter B."/>
            <person name="Bourzgui I."/>
            <person name="Brown A."/>
            <person name="Cahill P."/>
            <person name="Channer S."/>
            <person name="Cheshatsang Y."/>
            <person name="Chuda L."/>
            <person name="Citroen M."/>
            <person name="Collymore A."/>
            <person name="Cooke P."/>
            <person name="Costello M."/>
            <person name="D'Aco K."/>
            <person name="Daza R."/>
            <person name="De Haan G."/>
            <person name="DeGray S."/>
            <person name="DeMaso C."/>
            <person name="Dhargay N."/>
            <person name="Dooley K."/>
            <person name="Dooley E."/>
            <person name="Doricent M."/>
            <person name="Dorje P."/>
            <person name="Dorjee K."/>
            <person name="Dupes A."/>
            <person name="Elong R."/>
            <person name="Falk J."/>
            <person name="Farina A."/>
            <person name="Faro S."/>
            <person name="Ferguson D."/>
            <person name="Fisher S."/>
            <person name="Foley C.D."/>
            <person name="Franke A."/>
            <person name="Friedrich D."/>
            <person name="Gadbois L."/>
            <person name="Gearin G."/>
            <person name="Gearin C.R."/>
            <person name="Giannoukos G."/>
            <person name="Goode T."/>
            <person name="Graham J."/>
            <person name="Grandbois E."/>
            <person name="Grewal S."/>
            <person name="Gyaltsen K."/>
            <person name="Hafez N."/>
            <person name="Hagos B."/>
            <person name="Hall J."/>
            <person name="Henson C."/>
            <person name="Hollinger A."/>
            <person name="Honan T."/>
            <person name="Huard M.D."/>
            <person name="Hughes L."/>
            <person name="Hurhula B."/>
            <person name="Husby M.E."/>
            <person name="Kamat A."/>
            <person name="Kanga B."/>
            <person name="Kashin S."/>
            <person name="Khazanovich D."/>
            <person name="Kisner P."/>
            <person name="Lance K."/>
            <person name="Lara M."/>
            <person name="Lee W."/>
            <person name="Lennon N."/>
            <person name="Letendre F."/>
            <person name="LeVine R."/>
            <person name="Lipovsky A."/>
            <person name="Liu X."/>
            <person name="Liu J."/>
            <person name="Liu S."/>
            <person name="Lokyitsang T."/>
            <person name="Lokyitsang Y."/>
            <person name="Lubonja R."/>
            <person name="Lui A."/>
            <person name="MacDonald P."/>
            <person name="Magnisalis V."/>
            <person name="Maru K."/>
            <person name="Matthews C."/>
            <person name="McCusker W."/>
            <person name="McDonough S."/>
            <person name="Mehta T."/>
            <person name="Meldrim J."/>
            <person name="Meneus L."/>
            <person name="Mihai O."/>
            <person name="Mihalev A."/>
            <person name="Mihova T."/>
            <person name="Mittelman R."/>
            <person name="Mlenga V."/>
            <person name="Montmayeur A."/>
            <person name="Mulrain L."/>
            <person name="Navidi A."/>
            <person name="Naylor J."/>
            <person name="Negash T."/>
            <person name="Nguyen T."/>
            <person name="Nguyen N."/>
            <person name="Nicol R."/>
            <person name="Norbu C."/>
            <person name="Norbu N."/>
            <person name="Novod N."/>
            <person name="O'Neill B."/>
            <person name="Osman S."/>
            <person name="Markiewicz E."/>
            <person name="Oyono O.L."/>
            <person name="Patti C."/>
            <person name="Phunkhang P."/>
            <person name="Pierre F."/>
            <person name="Priest M."/>
            <person name="Raghuraman S."/>
            <person name="Rege F."/>
            <person name="Reyes R."/>
            <person name="Rise C."/>
            <person name="Rogov P."/>
            <person name="Ross K."/>
            <person name="Ryan E."/>
            <person name="Settipalli S."/>
            <person name="Shea T."/>
            <person name="Sherpa N."/>
            <person name="Shi L."/>
            <person name="Shih D."/>
            <person name="Sparrow T."/>
            <person name="Spaulding J."/>
            <person name="Stalker J."/>
            <person name="Stange-Thomann N."/>
            <person name="Stavropoulos S."/>
            <person name="Stone C."/>
            <person name="Strader C."/>
            <person name="Tesfaye S."/>
            <person name="Thomson T."/>
            <person name="Thoulutsang Y."/>
            <person name="Thoulutsang D."/>
            <person name="Topham K."/>
            <person name="Topping I."/>
            <person name="Tsamla T."/>
            <person name="Vassiliev H."/>
            <person name="Vo A."/>
            <person name="Wangchuk T."/>
            <person name="Wangdi T."/>
            <person name="Weiand M."/>
            <person name="Wilkinson J."/>
            <person name="Wilson A."/>
            <person name="Yadav S."/>
            <person name="Young G."/>
            <person name="Yu Q."/>
            <person name="Zembek L."/>
            <person name="Zhong D."/>
            <person name="Zimmer A."/>
            <person name="Zwirko Z."/>
            <person name="Jaffe D.B."/>
            <person name="Alvarez P."/>
            <person name="Brockman W."/>
            <person name="Butler J."/>
            <person name="Chin C."/>
            <person name="Gnerre S."/>
            <person name="Grabherr M."/>
            <person name="Kleber M."/>
            <person name="Mauceli E."/>
            <person name="MacCallum I."/>
        </authorList>
    </citation>
    <scope>NUCLEOTIDE SEQUENCE [LARGE SCALE GENOMIC DNA]</scope>
    <source>
        <strain evidence="4">Tucson 15010-1051.87</strain>
    </source>
</reference>
<keyword evidence="4" id="KW-1185">Reference proteome</keyword>
<evidence type="ECO:0000256" key="1">
    <source>
        <dbReference type="ARBA" id="ARBA00023125"/>
    </source>
</evidence>
<dbReference type="PANTHER" id="PTHR21166:SF2">
    <property type="entry name" value="CELL DIVISION CONTROL PROTEIN 24 OB DOMAIN-CONTAINING PROTEIN-RELATED"/>
    <property type="match status" value="1"/>
</dbReference>
<dbReference type="FunCoup" id="B4MAC4">
    <property type="interactions" value="3"/>
</dbReference>
<dbReference type="GO" id="GO:0000712">
    <property type="term" value="P:resolution of meiotic recombination intermediates"/>
    <property type="evidence" value="ECO:0007669"/>
    <property type="project" value="TreeGrafter"/>
</dbReference>
<proteinExistence type="predicted"/>
<keyword evidence="1" id="KW-0238">DNA-binding</keyword>
<dbReference type="InParanoid" id="B4MAC4"/>
<feature type="domain" description="MEIOB-like N-terminal" evidence="2">
    <location>
        <begin position="12"/>
        <end position="156"/>
    </location>
</feature>
<sequence length="497" mass="55364">MSESGYRCRPTLRLAEMRPHMTSFACVALIIAKSEPNVFLDKLSSEQRGVICFTLRDTRLHIANCKCWGSKASVEEYTAMLQIGDIVDIVGAKVMAITPPNMPGLCEQQQQQRYQPRGTLSCALVVNEGHGYLVKHNGNDASIVQPLRQLIHVPHKPLSSALKLADVRCAAPGAEQRPAVYVDLLVAVAAVRPVRELKRKLATGVGNATRLLHCLELVVIDISCADGMVFTIWHPDWIRRAQYWQPRKTLLHLIDVRLSHSQFYGCPVLSLASCTLIYEQPLPQSVECQALLTFAASTPLQTYDIFAQTDLEQLPAAEHIQTQMSVRQIYARAEGELQDATSEHFTAVLYALVTKFDLDGLAASISKKCKACNRLIPNSRSDCDNESCLLEFSLGHSGAHFEHFFNINIHLSDQTGTLLETRLSGGVAEHLLGLKADAFPQLPEPKKTELKWRFLLKYFEVKLLVRKPAAMRKNLAVSVVDMELISLAKLIEKISVF</sequence>
<protein>
    <recommendedName>
        <fullName evidence="2">MEIOB-like N-terminal domain-containing protein</fullName>
    </recommendedName>
</protein>
<dbReference type="AlphaFoldDB" id="B4MAC4"/>
<dbReference type="InterPro" id="IPR056880">
    <property type="entry name" value="OB_MEIOB_N"/>
</dbReference>
<dbReference type="OrthoDB" id="9937820at2759"/>
<dbReference type="EMBL" id="CH940655">
    <property type="protein sequence ID" value="EDW66183.2"/>
    <property type="molecule type" value="Genomic_DNA"/>
</dbReference>
<dbReference type="SMR" id="B4MAC4"/>
<dbReference type="GO" id="GO:0008310">
    <property type="term" value="F:single-stranded DNA 3'-5' DNA exonuclease activity"/>
    <property type="evidence" value="ECO:0007669"/>
    <property type="project" value="TreeGrafter"/>
</dbReference>
<accession>B4MAC4</accession>
<dbReference type="STRING" id="7244.B4MAC4"/>
<dbReference type="InterPro" id="IPR052469">
    <property type="entry name" value="MEIOB"/>
</dbReference>
<dbReference type="Proteomes" id="UP000008792">
    <property type="component" value="Unassembled WGS sequence"/>
</dbReference>